<proteinExistence type="predicted"/>
<keyword evidence="2" id="KW-1185">Reference proteome</keyword>
<evidence type="ECO:0000313" key="2">
    <source>
        <dbReference type="Proteomes" id="UP000004067"/>
    </source>
</evidence>
<name>F5RIX9_9FIRM</name>
<dbReference type="eggNOG" id="ENOG5032VTU">
    <property type="taxonomic scope" value="Bacteria"/>
</dbReference>
<dbReference type="STRING" id="888060.HMPREF9081_0164"/>
<organism evidence="1 2">
    <name type="scientific">Centipeda periodontii DSM 2778</name>
    <dbReference type="NCBI Taxonomy" id="888060"/>
    <lineage>
        <taxon>Bacteria</taxon>
        <taxon>Bacillati</taxon>
        <taxon>Bacillota</taxon>
        <taxon>Negativicutes</taxon>
        <taxon>Selenomonadales</taxon>
        <taxon>Selenomonadaceae</taxon>
        <taxon>Centipeda</taxon>
    </lineage>
</organism>
<dbReference type="OrthoDB" id="1739831at2"/>
<accession>F5RIX9</accession>
<dbReference type="EMBL" id="AFHQ01000004">
    <property type="protein sequence ID" value="EGK62417.1"/>
    <property type="molecule type" value="Genomic_DNA"/>
</dbReference>
<reference evidence="1 2" key="1">
    <citation type="submission" date="2011-04" db="EMBL/GenBank/DDBJ databases">
        <authorList>
            <person name="Muzny D."/>
            <person name="Qin X."/>
            <person name="Deng J."/>
            <person name="Jiang H."/>
            <person name="Liu Y."/>
            <person name="Qu J."/>
            <person name="Song X.-Z."/>
            <person name="Zhang L."/>
            <person name="Thornton R."/>
            <person name="Coyle M."/>
            <person name="Francisco L."/>
            <person name="Jackson L."/>
            <person name="Javaid M."/>
            <person name="Korchina V."/>
            <person name="Kovar C."/>
            <person name="Mata R."/>
            <person name="Mathew T."/>
            <person name="Ngo R."/>
            <person name="Nguyen L."/>
            <person name="Nguyen N."/>
            <person name="Okwuonu G."/>
            <person name="Ongeri F."/>
            <person name="Pham C."/>
            <person name="Simmons D."/>
            <person name="Wilczek-Boney K."/>
            <person name="Hale W."/>
            <person name="Jakkamsetti A."/>
            <person name="Pham P."/>
            <person name="Ruth R."/>
            <person name="San Lucas F."/>
            <person name="Warren J."/>
            <person name="Zhang J."/>
            <person name="Zhao Z."/>
            <person name="Zhou C."/>
            <person name="Zhu D."/>
            <person name="Lee S."/>
            <person name="Bess C."/>
            <person name="Blankenburg K."/>
            <person name="Forbes L."/>
            <person name="Fu Q."/>
            <person name="Gubbala S."/>
            <person name="Hirani K."/>
            <person name="Jayaseelan J.C."/>
            <person name="Lara F."/>
            <person name="Munidasa M."/>
            <person name="Palculict T."/>
            <person name="Patil S."/>
            <person name="Pu L.-L."/>
            <person name="Saada N."/>
            <person name="Tang L."/>
            <person name="Weissenberger G."/>
            <person name="Zhu Y."/>
            <person name="Hemphill L."/>
            <person name="Shang Y."/>
            <person name="Youmans B."/>
            <person name="Ayvaz T."/>
            <person name="Ross M."/>
            <person name="Santibanez J."/>
            <person name="Aqrawi P."/>
            <person name="Gross S."/>
            <person name="Joshi V."/>
            <person name="Fowler G."/>
            <person name="Nazareth L."/>
            <person name="Reid J."/>
            <person name="Worley K."/>
            <person name="Petrosino J."/>
            <person name="Highlander S."/>
            <person name="Gibbs R."/>
        </authorList>
    </citation>
    <scope>NUCLEOTIDE SEQUENCE [LARGE SCALE GENOMIC DNA]</scope>
    <source>
        <strain evidence="1 2">DSM 2778</strain>
    </source>
</reference>
<comment type="caution">
    <text evidence="1">The sequence shown here is derived from an EMBL/GenBank/DDBJ whole genome shotgun (WGS) entry which is preliminary data.</text>
</comment>
<gene>
    <name evidence="1" type="ORF">HMPREF9081_0164</name>
</gene>
<protein>
    <recommendedName>
        <fullName evidence="3">Flagellar protein</fullName>
    </recommendedName>
</protein>
<dbReference type="AlphaFoldDB" id="F5RIX9"/>
<dbReference type="Proteomes" id="UP000004067">
    <property type="component" value="Unassembled WGS sequence"/>
</dbReference>
<dbReference type="HOGENOM" id="CLU_137779_0_1_9"/>
<evidence type="ECO:0000313" key="1">
    <source>
        <dbReference type="EMBL" id="EGK62417.1"/>
    </source>
</evidence>
<evidence type="ECO:0008006" key="3">
    <source>
        <dbReference type="Google" id="ProtNLM"/>
    </source>
</evidence>
<sequence>MAGKMKNCSSCGKVFVSINNSRICMDCRAKEEEYEKEIIAYVRDNPKSTIAQIVEETGAQEPLIRRMIREGRFVATGVELYYPCDKCGSPIQRGQYCEKCQKEMREELTAAIAKKSGAAAKPAADAASGRRGYVTLGDKMGK</sequence>
<dbReference type="RefSeq" id="WP_006304974.1">
    <property type="nucleotide sequence ID" value="NZ_GL892076.1"/>
</dbReference>